<evidence type="ECO:0000256" key="11">
    <source>
        <dbReference type="RuleBase" id="RU369105"/>
    </source>
</evidence>
<organism evidence="12 13">
    <name type="scientific">Panicum virgatum</name>
    <name type="common">Blackwell switchgrass</name>
    <dbReference type="NCBI Taxonomy" id="38727"/>
    <lineage>
        <taxon>Eukaryota</taxon>
        <taxon>Viridiplantae</taxon>
        <taxon>Streptophyta</taxon>
        <taxon>Embryophyta</taxon>
        <taxon>Tracheophyta</taxon>
        <taxon>Spermatophyta</taxon>
        <taxon>Magnoliopsida</taxon>
        <taxon>Liliopsida</taxon>
        <taxon>Poales</taxon>
        <taxon>Poaceae</taxon>
        <taxon>PACMAD clade</taxon>
        <taxon>Panicoideae</taxon>
        <taxon>Panicodae</taxon>
        <taxon>Paniceae</taxon>
        <taxon>Panicinae</taxon>
        <taxon>Panicum</taxon>
        <taxon>Panicum sect. Hiantes</taxon>
    </lineage>
</organism>
<keyword evidence="8 11" id="KW-0603">Photosystem I</keyword>
<dbReference type="EMBL" id="CM029042">
    <property type="protein sequence ID" value="KAG2617579.1"/>
    <property type="molecule type" value="Genomic_DNA"/>
</dbReference>
<evidence type="ECO:0000256" key="6">
    <source>
        <dbReference type="ARBA" id="ARBA00022640"/>
    </source>
</evidence>
<dbReference type="AlphaFoldDB" id="A0A8T0UB04"/>
<gene>
    <name evidence="12" type="ORF">PVAP13_3NG182148</name>
</gene>
<dbReference type="PANTHER" id="PTHR34787:SF1">
    <property type="entry name" value="PHOTOSYSTEM I REACTION CENTER SUBUNIT VI-2, CHLOROPLASTIC"/>
    <property type="match status" value="1"/>
</dbReference>
<evidence type="ECO:0000256" key="5">
    <source>
        <dbReference type="ARBA" id="ARBA00022531"/>
    </source>
</evidence>
<reference evidence="12" key="1">
    <citation type="submission" date="2020-05" db="EMBL/GenBank/DDBJ databases">
        <title>WGS assembly of Panicum virgatum.</title>
        <authorList>
            <person name="Lovell J.T."/>
            <person name="Jenkins J."/>
            <person name="Shu S."/>
            <person name="Juenger T.E."/>
            <person name="Schmutz J."/>
        </authorList>
    </citation>
    <scope>NUCLEOTIDE SEQUENCE</scope>
    <source>
        <strain evidence="12">AP13</strain>
    </source>
</reference>
<evidence type="ECO:0000256" key="10">
    <source>
        <dbReference type="ARBA" id="ARBA00023136"/>
    </source>
</evidence>
<keyword evidence="10" id="KW-0472">Membrane</keyword>
<comment type="caution">
    <text evidence="12">The sequence shown here is derived from an EMBL/GenBank/DDBJ whole genome shotgun (WGS) entry which is preliminary data.</text>
</comment>
<dbReference type="PANTHER" id="PTHR34787">
    <property type="entry name" value="PHOTOSYSTEM I REACTION CENTER SUBUNIT VI-2, CHLOROPLASTIC"/>
    <property type="match status" value="1"/>
</dbReference>
<keyword evidence="13" id="KW-1185">Reference proteome</keyword>
<name>A0A8T0UB04_PANVG</name>
<evidence type="ECO:0000256" key="3">
    <source>
        <dbReference type="ARBA" id="ARBA00010155"/>
    </source>
</evidence>
<proteinExistence type="inferred from homology"/>
<dbReference type="InterPro" id="IPR004928">
    <property type="entry name" value="PSI_PsaH"/>
</dbReference>
<dbReference type="GO" id="GO:0009538">
    <property type="term" value="C:photosystem I reaction center"/>
    <property type="evidence" value="ECO:0007669"/>
    <property type="project" value="UniProtKB-UniRule"/>
</dbReference>
<comment type="function">
    <text evidence="1">Possible role could be the docking of the LHC I antenna complex to the core complex.</text>
</comment>
<evidence type="ECO:0000313" key="13">
    <source>
        <dbReference type="Proteomes" id="UP000823388"/>
    </source>
</evidence>
<comment type="similarity">
    <text evidence="3 11">Belongs to the psaH family.</text>
</comment>
<keyword evidence="4 11" id="KW-0150">Chloroplast</keyword>
<sequence>MASLAAVSVQPVAVKGLAGSSISGRRLAAVRPSRRAGAGACACRSARRPRGAAVVAKYGDKSVYFDLDDIGNTTGQWDLYGSDAPSPYNPLQVPTNSIDRSISSCNLALTQTNISAEQVLRDVRGAVHQEGPAAQVPAGGRRVAASLRQRVGVAGPAADQEGAAAAAAAGAARQDLSSVVPSPHPSVSTSCLLVPPLAPDAMDRPCLSLCC</sequence>
<protein>
    <recommendedName>
        <fullName evidence="11">Photosystem I reaction center subunit VI</fullName>
        <shortName evidence="11">PSI-H</shortName>
    </recommendedName>
</protein>
<dbReference type="GO" id="GO:0009535">
    <property type="term" value="C:chloroplast thylakoid membrane"/>
    <property type="evidence" value="ECO:0007669"/>
    <property type="project" value="UniProtKB-SubCell"/>
</dbReference>
<dbReference type="Proteomes" id="UP000823388">
    <property type="component" value="Chromosome 3N"/>
</dbReference>
<comment type="function">
    <text evidence="11">Docking of the LHC I antenna complex to the core complex.</text>
</comment>
<keyword evidence="6 11" id="KW-0934">Plastid</keyword>
<evidence type="ECO:0000256" key="9">
    <source>
        <dbReference type="ARBA" id="ARBA00023078"/>
    </source>
</evidence>
<evidence type="ECO:0000256" key="8">
    <source>
        <dbReference type="ARBA" id="ARBA00022836"/>
    </source>
</evidence>
<evidence type="ECO:0000313" key="12">
    <source>
        <dbReference type="EMBL" id="KAG2617579.1"/>
    </source>
</evidence>
<evidence type="ECO:0000256" key="2">
    <source>
        <dbReference type="ARBA" id="ARBA00004581"/>
    </source>
</evidence>
<accession>A0A8T0UB04</accession>
<keyword evidence="9 11" id="KW-0793">Thylakoid</keyword>
<comment type="subcellular location">
    <subcellularLocation>
        <location evidence="2 11">Plastid</location>
        <location evidence="2 11">Chloroplast thylakoid membrane</location>
        <topology evidence="2 11">Single-pass membrane protein</topology>
    </subcellularLocation>
</comment>
<keyword evidence="5 11" id="KW-0602">Photosynthesis</keyword>
<dbReference type="GO" id="GO:0015979">
    <property type="term" value="P:photosynthesis"/>
    <property type="evidence" value="ECO:0007669"/>
    <property type="project" value="UniProtKB-UniRule"/>
</dbReference>
<evidence type="ECO:0000256" key="4">
    <source>
        <dbReference type="ARBA" id="ARBA00022528"/>
    </source>
</evidence>
<keyword evidence="7" id="KW-0812">Transmembrane</keyword>
<evidence type="ECO:0000256" key="7">
    <source>
        <dbReference type="ARBA" id="ARBA00022692"/>
    </source>
</evidence>
<evidence type="ECO:0000256" key="1">
    <source>
        <dbReference type="ARBA" id="ARBA00002502"/>
    </source>
</evidence>
<dbReference type="Pfam" id="PF03244">
    <property type="entry name" value="PSI_PsaH"/>
    <property type="match status" value="1"/>
</dbReference>